<organism evidence="1 2">
    <name type="scientific">Nematocida parisii (strain ERTm3)</name>
    <name type="common">Nematode killer fungus</name>
    <dbReference type="NCBI Taxonomy" id="935791"/>
    <lineage>
        <taxon>Eukaryota</taxon>
        <taxon>Fungi</taxon>
        <taxon>Fungi incertae sedis</taxon>
        <taxon>Microsporidia</taxon>
        <taxon>Nematocida</taxon>
    </lineage>
</organism>
<dbReference type="OMA" id="NYWGLPK"/>
<dbReference type="HOGENOM" id="CLU_1277926_0_0_1"/>
<dbReference type="EMBL" id="GL870884">
    <property type="protein sequence ID" value="EIJ87209.1"/>
    <property type="molecule type" value="Genomic_DNA"/>
</dbReference>
<protein>
    <submittedName>
        <fullName evidence="1">Uncharacterized protein</fullName>
    </submittedName>
</protein>
<dbReference type="OrthoDB" id="2194504at2759"/>
<dbReference type="Proteomes" id="UP000002872">
    <property type="component" value="Unassembled WGS sequence"/>
</dbReference>
<evidence type="ECO:0000313" key="2">
    <source>
        <dbReference type="Proteomes" id="UP000002872"/>
    </source>
</evidence>
<evidence type="ECO:0000313" key="1">
    <source>
        <dbReference type="EMBL" id="EIJ87209.1"/>
    </source>
</evidence>
<keyword evidence="2" id="KW-1185">Reference proteome</keyword>
<dbReference type="AlphaFoldDB" id="I3EDB2"/>
<name>I3EDB2_NEMP3</name>
<dbReference type="VEuPathDB" id="MicrosporidiaDB:NEQG_02544"/>
<dbReference type="InParanoid" id="I3EDB2"/>
<gene>
    <name evidence="1" type="ORF">NEQG_02544</name>
</gene>
<sequence length="216" mass="25033">MSVTEAVARIELAEEFEFDPSALSVIESASISSETEFKQVCLALFRNYWGLPKIQKQEKWADFVLTAIEKRADRNEFFARLMECIKQEWRQIDIRLKPKFVNLVIKLIEIQIKHTDAQIDKFITKGPDAEFDWPIMKAVIRSKESLSTAETEYLLDYLTKNANTYFMNFFIKHVLPILKRDGVTKEIADRAYTEGSSKTTSAKMKELFYSIHACAP</sequence>
<accession>I3EDB2</accession>
<proteinExistence type="predicted"/>
<reference evidence="1" key="1">
    <citation type="submission" date="2011-01" db="EMBL/GenBank/DDBJ databases">
        <title>The Genome Sequence of Nematocida parisii strain ERTm3.</title>
        <authorList>
            <consortium name="The Broad Institute Genome Sequencing Platform"/>
            <consortium name="The Broad Institute Genome Sequencing Center for Infectious Disease"/>
            <person name="Cuomo C."/>
            <person name="Troemel E."/>
            <person name="Young S.K."/>
            <person name="Zeng Q."/>
            <person name="Gargeya S."/>
            <person name="Fitzgerald M."/>
            <person name="Haas B."/>
            <person name="Abouelleil A."/>
            <person name="Alvarado L."/>
            <person name="Arachchi H.M."/>
            <person name="Berlin A."/>
            <person name="Chapman S.B."/>
            <person name="Gearin G."/>
            <person name="Goldberg J."/>
            <person name="Griggs A."/>
            <person name="Gujja S."/>
            <person name="Hansen M."/>
            <person name="Heiman D."/>
            <person name="Howarth C."/>
            <person name="Larimer J."/>
            <person name="Lui A."/>
            <person name="MacDonald P.J.P."/>
            <person name="McCowen C."/>
            <person name="Montmayeur A."/>
            <person name="Murphy C."/>
            <person name="Neiman D."/>
            <person name="Pearson M."/>
            <person name="Priest M."/>
            <person name="Roberts A."/>
            <person name="Saif S."/>
            <person name="Shea T."/>
            <person name="Sisk P."/>
            <person name="Stolte C."/>
            <person name="Sykes S."/>
            <person name="Wortman J."/>
            <person name="Nusbaum C."/>
            <person name="Birren B."/>
        </authorList>
    </citation>
    <scope>NUCLEOTIDE SEQUENCE</scope>
    <source>
        <strain evidence="1">ERTm3</strain>
    </source>
</reference>